<dbReference type="EMBL" id="CP002919">
    <property type="protein sequence ID" value="AFS52259.1"/>
    <property type="molecule type" value="Genomic_DNA"/>
</dbReference>
<organism evidence="2 3">
    <name type="scientific">Leptospirillum ferriphilum (strain ML-04)</name>
    <dbReference type="NCBI Taxonomy" id="1048260"/>
    <lineage>
        <taxon>Bacteria</taxon>
        <taxon>Pseudomonadati</taxon>
        <taxon>Nitrospirota</taxon>
        <taxon>Nitrospiria</taxon>
        <taxon>Nitrospirales</taxon>
        <taxon>Nitrospiraceae</taxon>
        <taxon>Leptospirillum</taxon>
    </lineage>
</organism>
<dbReference type="AlphaFoldDB" id="J9Z785"/>
<accession>J9Z785</accession>
<dbReference type="HOGENOM" id="CLU_3169737_0_0_0"/>
<reference evidence="2 3" key="1">
    <citation type="journal article" date="2011" name="J. Microbiol.">
        <title>Complete genome of Leptospirillum ferriphilum ML-04 provides insight into its physiology and environmental adaptation.</title>
        <authorList>
            <person name="Mi S."/>
            <person name="Song J."/>
            <person name="Lin J."/>
            <person name="Che Y."/>
            <person name="Zheng H."/>
            <person name="Lin J."/>
        </authorList>
    </citation>
    <scope>NUCLEOTIDE SEQUENCE [LARGE SCALE GENOMIC DNA]</scope>
    <source>
        <strain evidence="2 3">ML-04</strain>
    </source>
</reference>
<proteinExistence type="predicted"/>
<evidence type="ECO:0000313" key="3">
    <source>
        <dbReference type="Proteomes" id="UP000006177"/>
    </source>
</evidence>
<evidence type="ECO:0000256" key="1">
    <source>
        <dbReference type="SAM" id="MobiDB-lite"/>
    </source>
</evidence>
<name>J9Z785_LEPFM</name>
<evidence type="ECO:0000313" key="2">
    <source>
        <dbReference type="EMBL" id="AFS52259.1"/>
    </source>
</evidence>
<protein>
    <submittedName>
        <fullName evidence="2">Uncharacterized protein</fullName>
    </submittedName>
</protein>
<dbReference type="KEGG" id="lfi:LFML04_0005"/>
<gene>
    <name evidence="2" type="ordered locus">LFML04_0005</name>
</gene>
<sequence length="47" mass="4976">MDKRVLGPMVVNLGMISLATGKKGKQEDGSCQNPTRSLAHLPRPGEG</sequence>
<dbReference type="Proteomes" id="UP000006177">
    <property type="component" value="Chromosome"/>
</dbReference>
<feature type="region of interest" description="Disordered" evidence="1">
    <location>
        <begin position="21"/>
        <end position="47"/>
    </location>
</feature>